<gene>
    <name evidence="3" type="ORF">AWN90_19010</name>
</gene>
<dbReference type="InterPro" id="IPR041458">
    <property type="entry name" value="Rv3651-like_N"/>
</dbReference>
<evidence type="ECO:0000313" key="4">
    <source>
        <dbReference type="Proteomes" id="UP000076512"/>
    </source>
</evidence>
<evidence type="ECO:0000259" key="2">
    <source>
        <dbReference type="Pfam" id="PF18007"/>
    </source>
</evidence>
<dbReference type="Proteomes" id="UP000076512">
    <property type="component" value="Unassembled WGS sequence"/>
</dbReference>
<sequence>MVETLDPAIEPAVVSVGGDPRPFTPLDRSVDRLLKNQAIPASYSKMVKRKVRHAIDEVRRTGTEFDSSDKPVRIGHVHYRLVALPVPGPNMGVHAVQFWFGPESMPRSHPEPRRAAGVVWDLGKQVICQPIESQRLSGVPDDEYFPEVSLAGIFDRASQFDGHDQVLKLVYNPRPGDRLQWQVTVPHMNGTLMLWQVTIRARDDEECKGAWWMWEDITSPKHPPSHPTLESIGYRAIHRQAGTYAAVVMIAYPATISYWLTEPAPWIRWTFLKKPADVFHPEDRAKLNMLNAELEVGSSAEVTVRTLTADGGYALTRMLLSPYPGYIGKGMMIGQFLQADDERSHIPFHPVAVQPGEVGYDEQMRRHLARWPAVSPTVGQHWSQTQQPPDSDTQSGDGEGD</sequence>
<comment type="caution">
    <text evidence="3">The sequence shown here is derived from an EMBL/GenBank/DDBJ whole genome shotgun (WGS) entry which is preliminary data.</text>
</comment>
<evidence type="ECO:0000313" key="3">
    <source>
        <dbReference type="EMBL" id="KZM75472.1"/>
    </source>
</evidence>
<dbReference type="EMBL" id="LWGR01000003">
    <property type="protein sequence ID" value="KZM75472.1"/>
    <property type="molecule type" value="Genomic_DNA"/>
</dbReference>
<dbReference type="AlphaFoldDB" id="A0A164PER3"/>
<protein>
    <recommendedName>
        <fullName evidence="2">Rv3651-like N-terminal domain-containing protein</fullName>
    </recommendedName>
</protein>
<feature type="region of interest" description="Disordered" evidence="1">
    <location>
        <begin position="375"/>
        <end position="401"/>
    </location>
</feature>
<reference evidence="3 4" key="1">
    <citation type="submission" date="2016-04" db="EMBL/GenBank/DDBJ databases">
        <authorList>
            <person name="Evans L.H."/>
            <person name="Alamgir A."/>
            <person name="Owens N."/>
            <person name="Weber N.D."/>
            <person name="Virtaneva K."/>
            <person name="Barbian K."/>
            <person name="Babar A."/>
            <person name="Rosenke K."/>
        </authorList>
    </citation>
    <scope>NUCLEOTIDE SEQUENCE [LARGE SCALE GENOMIC DNA]</scope>
    <source>
        <strain evidence="3 4">IFM 0406</strain>
    </source>
</reference>
<proteinExistence type="predicted"/>
<accession>A0A164PER3</accession>
<evidence type="ECO:0000256" key="1">
    <source>
        <dbReference type="SAM" id="MobiDB-lite"/>
    </source>
</evidence>
<feature type="domain" description="Rv3651-like N-terminal" evidence="2">
    <location>
        <begin position="1"/>
        <end position="104"/>
    </location>
</feature>
<name>A0A164PER3_9NOCA</name>
<organism evidence="3 4">
    <name type="scientific">Nocardia terpenica</name>
    <dbReference type="NCBI Taxonomy" id="455432"/>
    <lineage>
        <taxon>Bacteria</taxon>
        <taxon>Bacillati</taxon>
        <taxon>Actinomycetota</taxon>
        <taxon>Actinomycetes</taxon>
        <taxon>Mycobacteriales</taxon>
        <taxon>Nocardiaceae</taxon>
        <taxon>Nocardia</taxon>
    </lineage>
</organism>
<feature type="compositionally biased region" description="Polar residues" evidence="1">
    <location>
        <begin position="377"/>
        <end position="401"/>
    </location>
</feature>
<dbReference type="Pfam" id="PF18007">
    <property type="entry name" value="Rv3651-like_N"/>
    <property type="match status" value="1"/>
</dbReference>
<keyword evidence="4" id="KW-1185">Reference proteome</keyword>